<evidence type="ECO:0000256" key="6">
    <source>
        <dbReference type="SAM" id="Phobius"/>
    </source>
</evidence>
<dbReference type="Proteomes" id="UP000237310">
    <property type="component" value="Unassembled WGS sequence"/>
</dbReference>
<comment type="caution">
    <text evidence="7">The sequence shown here is derived from an EMBL/GenBank/DDBJ whole genome shotgun (WGS) entry which is preliminary data.</text>
</comment>
<dbReference type="InterPro" id="IPR047623">
    <property type="entry name" value="SatP"/>
</dbReference>
<feature type="transmembrane region" description="Helical" evidence="6">
    <location>
        <begin position="100"/>
        <end position="122"/>
    </location>
</feature>
<feature type="transmembrane region" description="Helical" evidence="6">
    <location>
        <begin position="66"/>
        <end position="88"/>
    </location>
</feature>
<evidence type="ECO:0000313" key="8">
    <source>
        <dbReference type="Proteomes" id="UP000237310"/>
    </source>
</evidence>
<dbReference type="EMBL" id="PQVG01000003">
    <property type="protein sequence ID" value="POY40370.1"/>
    <property type="molecule type" value="Genomic_DNA"/>
</dbReference>
<dbReference type="InterPro" id="IPR047622">
    <property type="entry name" value="GPR1_FUN34_YAAH"/>
</dbReference>
<sequence length="187" mass="20035">MEQIIKDTTANPAPLGLFGFGMTTILLNIHNAGFFELNSMIMGMGIFFGGTQQVIAGVMEWKKGNGFGMAAFTSYGFFWLSLVALWVMPALNLTAKPDGASMGCYLAMWGLFTLAFFIGTLNGNTIGKLIFGSLVVLFALLSAASFTGSESIHTFAGYEGILCGFFAFYEGAAIVINEKTGRKVLPL</sequence>
<accession>A0A2S5ACS0</accession>
<evidence type="ECO:0000256" key="5">
    <source>
        <dbReference type="ARBA" id="ARBA00023136"/>
    </source>
</evidence>
<keyword evidence="3 6" id="KW-0812">Transmembrane</keyword>
<dbReference type="Pfam" id="PF01184">
    <property type="entry name" value="Gpr1_Fun34_YaaH"/>
    <property type="match status" value="1"/>
</dbReference>
<keyword evidence="4 6" id="KW-1133">Transmembrane helix</keyword>
<dbReference type="NCBIfam" id="NF038013">
    <property type="entry name" value="AceTr_1"/>
    <property type="match status" value="1"/>
</dbReference>
<organism evidence="7 8">
    <name type="scientific">Flavobacterium alvei</name>
    <dbReference type="NCBI Taxonomy" id="2080416"/>
    <lineage>
        <taxon>Bacteria</taxon>
        <taxon>Pseudomonadati</taxon>
        <taxon>Bacteroidota</taxon>
        <taxon>Flavobacteriia</taxon>
        <taxon>Flavobacteriales</taxon>
        <taxon>Flavobacteriaceae</taxon>
        <taxon>Flavobacterium</taxon>
    </lineage>
</organism>
<evidence type="ECO:0000313" key="7">
    <source>
        <dbReference type="EMBL" id="POY40370.1"/>
    </source>
</evidence>
<gene>
    <name evidence="7" type="ORF">C3L50_06920</name>
</gene>
<dbReference type="PROSITE" id="PS01114">
    <property type="entry name" value="GPR1_FUN34_YAAH"/>
    <property type="match status" value="1"/>
</dbReference>
<name>A0A2S5ACS0_9FLAO</name>
<dbReference type="RefSeq" id="WP_103805432.1">
    <property type="nucleotide sequence ID" value="NZ_CAKZGH010000146.1"/>
</dbReference>
<evidence type="ECO:0008006" key="9">
    <source>
        <dbReference type="Google" id="ProtNLM"/>
    </source>
</evidence>
<evidence type="ECO:0000256" key="3">
    <source>
        <dbReference type="ARBA" id="ARBA00022692"/>
    </source>
</evidence>
<reference evidence="7 8" key="1">
    <citation type="submission" date="2018-01" db="EMBL/GenBank/DDBJ databases">
        <authorList>
            <person name="Gaut B.S."/>
            <person name="Morton B.R."/>
            <person name="Clegg M.T."/>
            <person name="Duvall M.R."/>
        </authorList>
    </citation>
    <scope>NUCLEOTIDE SEQUENCE [LARGE SCALE GENOMIC DNA]</scope>
    <source>
        <strain evidence="7 8">HR-AY</strain>
    </source>
</reference>
<dbReference type="OrthoDB" id="9787939at2"/>
<evidence type="ECO:0000256" key="4">
    <source>
        <dbReference type="ARBA" id="ARBA00022989"/>
    </source>
</evidence>
<keyword evidence="5 6" id="KW-0472">Membrane</keyword>
<dbReference type="GO" id="GO:0015360">
    <property type="term" value="F:acetate:proton symporter activity"/>
    <property type="evidence" value="ECO:0007669"/>
    <property type="project" value="TreeGrafter"/>
</dbReference>
<dbReference type="GO" id="GO:0005886">
    <property type="term" value="C:plasma membrane"/>
    <property type="evidence" value="ECO:0007669"/>
    <property type="project" value="TreeGrafter"/>
</dbReference>
<keyword evidence="8" id="KW-1185">Reference proteome</keyword>
<dbReference type="PANTHER" id="PTHR30178">
    <property type="entry name" value="INNER MEMBRANE PROTEIN YAAH"/>
    <property type="match status" value="1"/>
</dbReference>
<comment type="subcellular location">
    <subcellularLocation>
        <location evidence="1">Membrane</location>
        <topology evidence="1">Multi-pass membrane protein</topology>
    </subcellularLocation>
</comment>
<dbReference type="GO" id="GO:0071422">
    <property type="term" value="P:succinate transmembrane transport"/>
    <property type="evidence" value="ECO:0007669"/>
    <property type="project" value="TreeGrafter"/>
</dbReference>
<dbReference type="PANTHER" id="PTHR30178:SF3">
    <property type="entry name" value="SUCCINATE-ACETATE_PROTON SYMPORTER SATP"/>
    <property type="match status" value="1"/>
</dbReference>
<comment type="similarity">
    <text evidence="2">Belongs to the acetate uptake transporter (AceTr) (TC 2.A.96) family.</text>
</comment>
<dbReference type="AlphaFoldDB" id="A0A2S5ACS0"/>
<feature type="transmembrane region" description="Helical" evidence="6">
    <location>
        <begin position="129"/>
        <end position="149"/>
    </location>
</feature>
<evidence type="ECO:0000256" key="2">
    <source>
        <dbReference type="ARBA" id="ARBA00005587"/>
    </source>
</evidence>
<feature type="transmembrane region" description="Helical" evidence="6">
    <location>
        <begin position="41"/>
        <end position="59"/>
    </location>
</feature>
<protein>
    <recommendedName>
        <fullName evidence="9">Acetate uptake transporter</fullName>
    </recommendedName>
</protein>
<feature type="transmembrane region" description="Helical" evidence="6">
    <location>
        <begin position="155"/>
        <end position="176"/>
    </location>
</feature>
<dbReference type="InterPro" id="IPR000791">
    <property type="entry name" value="Gpr1/Fun34/SatP-like"/>
</dbReference>
<evidence type="ECO:0000256" key="1">
    <source>
        <dbReference type="ARBA" id="ARBA00004141"/>
    </source>
</evidence>
<feature type="transmembrane region" description="Helical" evidence="6">
    <location>
        <begin position="12"/>
        <end position="29"/>
    </location>
</feature>
<proteinExistence type="inferred from homology"/>